<dbReference type="PANTHER" id="PTHR39080:SF1">
    <property type="entry name" value="LARGE RIBOSOMAL SUBUNIT PROTEIN BL28A"/>
    <property type="match status" value="1"/>
</dbReference>
<dbReference type="GO" id="GO:0006412">
    <property type="term" value="P:translation"/>
    <property type="evidence" value="ECO:0007669"/>
    <property type="project" value="UniProtKB-UniRule"/>
</dbReference>
<dbReference type="InterPro" id="IPR034704">
    <property type="entry name" value="Ribosomal_bL28/bL31-like_sf"/>
</dbReference>
<evidence type="ECO:0000256" key="2">
    <source>
        <dbReference type="ARBA" id="ARBA00022980"/>
    </source>
</evidence>
<dbReference type="NCBIfam" id="TIGR00009">
    <property type="entry name" value="L28"/>
    <property type="match status" value="1"/>
</dbReference>
<dbReference type="AlphaFoldDB" id="A0A7C4PJ05"/>
<organism evidence="6">
    <name type="scientific">Anaerolinea thermolimosa</name>
    <dbReference type="NCBI Taxonomy" id="229919"/>
    <lineage>
        <taxon>Bacteria</taxon>
        <taxon>Bacillati</taxon>
        <taxon>Chloroflexota</taxon>
        <taxon>Anaerolineae</taxon>
        <taxon>Anaerolineales</taxon>
        <taxon>Anaerolineaceae</taxon>
        <taxon>Anaerolinea</taxon>
    </lineage>
</organism>
<keyword evidence="3 5" id="KW-0687">Ribonucleoprotein</keyword>
<dbReference type="GO" id="GO:0005840">
    <property type="term" value="C:ribosome"/>
    <property type="evidence" value="ECO:0007669"/>
    <property type="project" value="UniProtKB-KW"/>
</dbReference>
<dbReference type="InterPro" id="IPR001383">
    <property type="entry name" value="Ribosomal_bL28_bact-type"/>
</dbReference>
<protein>
    <recommendedName>
        <fullName evidence="4 5">Large ribosomal subunit protein bL28</fullName>
    </recommendedName>
</protein>
<dbReference type="SUPFAM" id="SSF143800">
    <property type="entry name" value="L28p-like"/>
    <property type="match status" value="1"/>
</dbReference>
<evidence type="ECO:0000256" key="4">
    <source>
        <dbReference type="ARBA" id="ARBA00035174"/>
    </source>
</evidence>
<dbReference type="HAMAP" id="MF_00373">
    <property type="entry name" value="Ribosomal_bL28"/>
    <property type="match status" value="1"/>
</dbReference>
<dbReference type="InterPro" id="IPR050096">
    <property type="entry name" value="Bacterial_rp_bL28"/>
</dbReference>
<reference evidence="6" key="1">
    <citation type="journal article" date="2020" name="mSystems">
        <title>Genome- and Community-Level Interaction Insights into Carbon Utilization and Element Cycling Functions of Hydrothermarchaeota in Hydrothermal Sediment.</title>
        <authorList>
            <person name="Zhou Z."/>
            <person name="Liu Y."/>
            <person name="Xu W."/>
            <person name="Pan J."/>
            <person name="Luo Z.H."/>
            <person name="Li M."/>
        </authorList>
    </citation>
    <scope>NUCLEOTIDE SEQUENCE [LARGE SCALE GENOMIC DNA]</scope>
    <source>
        <strain evidence="6">SpSt-573</strain>
    </source>
</reference>
<evidence type="ECO:0000256" key="3">
    <source>
        <dbReference type="ARBA" id="ARBA00023274"/>
    </source>
</evidence>
<dbReference type="InterPro" id="IPR026569">
    <property type="entry name" value="Ribosomal_bL28"/>
</dbReference>
<accession>A0A7C4PJ05</accession>
<dbReference type="GO" id="GO:0003735">
    <property type="term" value="F:structural constituent of ribosome"/>
    <property type="evidence" value="ECO:0007669"/>
    <property type="project" value="InterPro"/>
</dbReference>
<sequence>MAKCEKCGKTTVFGHNRSFSNRATKRTFRPNLQHVTVLENGRKVRKVLCAKCIRTMVKVS</sequence>
<dbReference type="GO" id="GO:1990904">
    <property type="term" value="C:ribonucleoprotein complex"/>
    <property type="evidence" value="ECO:0007669"/>
    <property type="project" value="UniProtKB-KW"/>
</dbReference>
<keyword evidence="2 5" id="KW-0689">Ribosomal protein</keyword>
<evidence type="ECO:0000256" key="1">
    <source>
        <dbReference type="ARBA" id="ARBA00008760"/>
    </source>
</evidence>
<name>A0A7C4PJ05_9CHLR</name>
<evidence type="ECO:0000256" key="5">
    <source>
        <dbReference type="HAMAP-Rule" id="MF_00373"/>
    </source>
</evidence>
<comment type="similarity">
    <text evidence="1 5">Belongs to the bacterial ribosomal protein bL28 family.</text>
</comment>
<proteinExistence type="inferred from homology"/>
<dbReference type="EMBL" id="DSYK01000326">
    <property type="protein sequence ID" value="HGS21507.1"/>
    <property type="molecule type" value="Genomic_DNA"/>
</dbReference>
<evidence type="ECO:0000313" key="6">
    <source>
        <dbReference type="EMBL" id="HGS21507.1"/>
    </source>
</evidence>
<dbReference type="PANTHER" id="PTHR39080">
    <property type="entry name" value="50S RIBOSOMAL PROTEIN L28"/>
    <property type="match status" value="1"/>
</dbReference>
<comment type="caution">
    <text evidence="6">The sequence shown here is derived from an EMBL/GenBank/DDBJ whole genome shotgun (WGS) entry which is preliminary data.</text>
</comment>
<dbReference type="Pfam" id="PF00830">
    <property type="entry name" value="Ribosomal_L28"/>
    <property type="match status" value="1"/>
</dbReference>
<gene>
    <name evidence="5 6" type="primary">rpmB</name>
    <name evidence="6" type="ORF">ENT37_06535</name>
</gene>
<dbReference type="InterPro" id="IPR037147">
    <property type="entry name" value="Ribosomal_bL28_sf"/>
</dbReference>
<dbReference type="Gene3D" id="2.30.170.40">
    <property type="entry name" value="Ribosomal protein L28/L24"/>
    <property type="match status" value="1"/>
</dbReference>